<evidence type="ECO:0000256" key="1">
    <source>
        <dbReference type="ARBA" id="ARBA00006484"/>
    </source>
</evidence>
<evidence type="ECO:0000256" key="2">
    <source>
        <dbReference type="ARBA" id="ARBA00023002"/>
    </source>
</evidence>
<evidence type="ECO:0000313" key="4">
    <source>
        <dbReference type="EMBL" id="GAA3567918.1"/>
    </source>
</evidence>
<proteinExistence type="inferred from homology"/>
<dbReference type="PROSITE" id="PS00061">
    <property type="entry name" value="ADH_SHORT"/>
    <property type="match status" value="1"/>
</dbReference>
<dbReference type="SMART" id="SM00822">
    <property type="entry name" value="PKS_KR"/>
    <property type="match status" value="1"/>
</dbReference>
<dbReference type="RefSeq" id="WP_204910370.1">
    <property type="nucleotide sequence ID" value="NZ_BAAAYR010000002.1"/>
</dbReference>
<sequence length="255" mass="26487">MDSTLGGRTALVTGGGRGLGLAMAEAVARAGARVALLDVRDEVHAAAEQLAARTGTEVVGVTADVTDEASVEAALAQVEESLGVVDALVHAAGVADTTSALEITPERFRRIVDINLTGTFVVCRAVTRRLVAAGKKGSVVTIASMSGMRVNRPQDQAAYNASKAGAAQLTKSLAVEWLPLGVRLNSISPGYFASEQTLEVPRDRPEQFAEWMAHTPAGRMGEPDELGPLAVYLLSDASAYVVGQSIVIDGGYTAL</sequence>
<evidence type="ECO:0000259" key="3">
    <source>
        <dbReference type="SMART" id="SM00822"/>
    </source>
</evidence>
<dbReference type="Proteomes" id="UP001500767">
    <property type="component" value="Unassembled WGS sequence"/>
</dbReference>
<keyword evidence="5" id="KW-1185">Reference proteome</keyword>
<organism evidence="4 5">
    <name type="scientific">Microlunatus spumicola</name>
    <dbReference type="NCBI Taxonomy" id="81499"/>
    <lineage>
        <taxon>Bacteria</taxon>
        <taxon>Bacillati</taxon>
        <taxon>Actinomycetota</taxon>
        <taxon>Actinomycetes</taxon>
        <taxon>Propionibacteriales</taxon>
        <taxon>Propionibacteriaceae</taxon>
        <taxon>Microlunatus</taxon>
    </lineage>
</organism>
<dbReference type="PANTHER" id="PTHR43008:SF14">
    <property type="entry name" value="DEHYDROGENASE ARBD, PUTATIVE-RELATED"/>
    <property type="match status" value="1"/>
</dbReference>
<dbReference type="InterPro" id="IPR057326">
    <property type="entry name" value="KR_dom"/>
</dbReference>
<protein>
    <submittedName>
        <fullName evidence="4">SDR family oxidoreductase</fullName>
    </submittedName>
</protein>
<gene>
    <name evidence="4" type="ORF">GCM10022197_25120</name>
</gene>
<dbReference type="InterPro" id="IPR020904">
    <property type="entry name" value="Sc_DH/Rdtase_CS"/>
</dbReference>
<dbReference type="EMBL" id="BAAAYR010000002">
    <property type="protein sequence ID" value="GAA3567918.1"/>
    <property type="molecule type" value="Genomic_DNA"/>
</dbReference>
<dbReference type="InterPro" id="IPR002347">
    <property type="entry name" value="SDR_fam"/>
</dbReference>
<dbReference type="PRINTS" id="PR00080">
    <property type="entry name" value="SDRFAMILY"/>
</dbReference>
<feature type="domain" description="Ketoreductase" evidence="3">
    <location>
        <begin position="8"/>
        <end position="211"/>
    </location>
</feature>
<keyword evidence="2" id="KW-0560">Oxidoreductase</keyword>
<comment type="similarity">
    <text evidence="1">Belongs to the short-chain dehydrogenases/reductases (SDR) family.</text>
</comment>
<name>A0ABP6XKX1_9ACTN</name>
<accession>A0ABP6XKX1</accession>
<dbReference type="PRINTS" id="PR00081">
    <property type="entry name" value="GDHRDH"/>
</dbReference>
<comment type="caution">
    <text evidence="4">The sequence shown here is derived from an EMBL/GenBank/DDBJ whole genome shotgun (WGS) entry which is preliminary data.</text>
</comment>
<dbReference type="PANTHER" id="PTHR43008">
    <property type="entry name" value="BENZIL REDUCTASE"/>
    <property type="match status" value="1"/>
</dbReference>
<dbReference type="SUPFAM" id="SSF51735">
    <property type="entry name" value="NAD(P)-binding Rossmann-fold domains"/>
    <property type="match status" value="1"/>
</dbReference>
<dbReference type="Gene3D" id="3.40.50.720">
    <property type="entry name" value="NAD(P)-binding Rossmann-like Domain"/>
    <property type="match status" value="1"/>
</dbReference>
<reference evidence="5" key="1">
    <citation type="journal article" date="2019" name="Int. J. Syst. Evol. Microbiol.">
        <title>The Global Catalogue of Microorganisms (GCM) 10K type strain sequencing project: providing services to taxonomists for standard genome sequencing and annotation.</title>
        <authorList>
            <consortium name="The Broad Institute Genomics Platform"/>
            <consortium name="The Broad Institute Genome Sequencing Center for Infectious Disease"/>
            <person name="Wu L."/>
            <person name="Ma J."/>
        </authorList>
    </citation>
    <scope>NUCLEOTIDE SEQUENCE [LARGE SCALE GENOMIC DNA]</scope>
    <source>
        <strain evidence="5">JCM 16540</strain>
    </source>
</reference>
<dbReference type="Pfam" id="PF13561">
    <property type="entry name" value="adh_short_C2"/>
    <property type="match status" value="1"/>
</dbReference>
<dbReference type="InterPro" id="IPR036291">
    <property type="entry name" value="NAD(P)-bd_dom_sf"/>
</dbReference>
<evidence type="ECO:0000313" key="5">
    <source>
        <dbReference type="Proteomes" id="UP001500767"/>
    </source>
</evidence>